<protein>
    <recommendedName>
        <fullName evidence="4">SGNH hydrolase-type esterase domain-containing protein</fullName>
    </recommendedName>
</protein>
<dbReference type="CDD" id="cd00229">
    <property type="entry name" value="SGNH_hydrolase"/>
    <property type="match status" value="1"/>
</dbReference>
<accession>A0A1U7CLT0</accession>
<sequence length="425" mass="47632">MPHPRSSVLPNERRLRLARRFKLAILTITASIVVGLLSGTTVGRHAAHWAWTRPRWALLHAVGRSIDRSEIDADWRHRRLYDIKQARGKLKDAYDQYDPKMKGLLDYAGLDPAHALLRWGNFDKTLLLPSTVFEPDDSGRSYRFRPSLRSIWVRNLKLKGGILAYFAIPDGPRFDEVVEGTGAVVVKESLQTTNSWGLRGGEPDVGAAMRGIVLGDSYMQGLFVGDDETPSECLKRFLKERFKTTIEVLNTGHLGYSPEQEYYTLIEYADRIKPQFVILSLFANDFGDLFEVLEGRGDWEENRYWIGMIDAFCKARGIPCLAVPAPWVNQIEGPRHAGHYPGGISNILEAGGMSYFDPIEEFSEETDKLALKAAAAGNPTTPNPLFNGHLGDGHFSPPGCRLWGDSVGRRLALILERRRVEGGSR</sequence>
<dbReference type="SUPFAM" id="SSF52266">
    <property type="entry name" value="SGNH hydrolase"/>
    <property type="match status" value="1"/>
</dbReference>
<dbReference type="RefSeq" id="WP_076344134.1">
    <property type="nucleotide sequence ID" value="NZ_CP019082.1"/>
</dbReference>
<keyword evidence="1" id="KW-1133">Transmembrane helix</keyword>
<dbReference type="KEGG" id="pbor:BSF38_01340"/>
<name>A0A1U7CLT0_9BACT</name>
<keyword evidence="3" id="KW-1185">Reference proteome</keyword>
<dbReference type="OrthoDB" id="5446411at2"/>
<dbReference type="Gene3D" id="3.40.50.1110">
    <property type="entry name" value="SGNH hydrolase"/>
    <property type="match status" value="1"/>
</dbReference>
<evidence type="ECO:0000256" key="1">
    <source>
        <dbReference type="SAM" id="Phobius"/>
    </source>
</evidence>
<reference evidence="3" key="1">
    <citation type="submission" date="2016-12" db="EMBL/GenBank/DDBJ databases">
        <title>Comparative genomics of four Isosphaeraceae planctomycetes: a common pool of plasmids and glycoside hydrolase genes.</title>
        <authorList>
            <person name="Ivanova A."/>
        </authorList>
    </citation>
    <scope>NUCLEOTIDE SEQUENCE [LARGE SCALE GENOMIC DNA]</scope>
    <source>
        <strain evidence="3">PX4</strain>
    </source>
</reference>
<evidence type="ECO:0000313" key="3">
    <source>
        <dbReference type="Proteomes" id="UP000186309"/>
    </source>
</evidence>
<dbReference type="InterPro" id="IPR036514">
    <property type="entry name" value="SGNH_hydro_sf"/>
</dbReference>
<dbReference type="GO" id="GO:0016788">
    <property type="term" value="F:hydrolase activity, acting on ester bonds"/>
    <property type="evidence" value="ECO:0007669"/>
    <property type="project" value="UniProtKB-ARBA"/>
</dbReference>
<organism evidence="2 3">
    <name type="scientific">Paludisphaera borealis</name>
    <dbReference type="NCBI Taxonomy" id="1387353"/>
    <lineage>
        <taxon>Bacteria</taxon>
        <taxon>Pseudomonadati</taxon>
        <taxon>Planctomycetota</taxon>
        <taxon>Planctomycetia</taxon>
        <taxon>Isosphaerales</taxon>
        <taxon>Isosphaeraceae</taxon>
        <taxon>Paludisphaera</taxon>
    </lineage>
</organism>
<proteinExistence type="predicted"/>
<evidence type="ECO:0000313" key="2">
    <source>
        <dbReference type="EMBL" id="APW59881.1"/>
    </source>
</evidence>
<dbReference type="AlphaFoldDB" id="A0A1U7CLT0"/>
<keyword evidence="1" id="KW-0472">Membrane</keyword>
<gene>
    <name evidence="2" type="ORF">BSF38_01340</name>
</gene>
<keyword evidence="1" id="KW-0812">Transmembrane</keyword>
<dbReference type="Proteomes" id="UP000186309">
    <property type="component" value="Chromosome"/>
</dbReference>
<evidence type="ECO:0008006" key="4">
    <source>
        <dbReference type="Google" id="ProtNLM"/>
    </source>
</evidence>
<feature type="transmembrane region" description="Helical" evidence="1">
    <location>
        <begin position="21"/>
        <end position="39"/>
    </location>
</feature>
<dbReference type="EMBL" id="CP019082">
    <property type="protein sequence ID" value="APW59881.1"/>
    <property type="molecule type" value="Genomic_DNA"/>
</dbReference>